<evidence type="ECO:0000313" key="4">
    <source>
        <dbReference type="Proteomes" id="UP000652761"/>
    </source>
</evidence>
<protein>
    <submittedName>
        <fullName evidence="3">Uncharacterized protein</fullName>
    </submittedName>
</protein>
<evidence type="ECO:0000256" key="1">
    <source>
        <dbReference type="SAM" id="Phobius"/>
    </source>
</evidence>
<name>A0A843WIL8_COLES</name>
<reference evidence="3" key="1">
    <citation type="submission" date="2017-07" db="EMBL/GenBank/DDBJ databases">
        <title>Taro Niue Genome Assembly and Annotation.</title>
        <authorList>
            <person name="Atibalentja N."/>
            <person name="Keating K."/>
            <person name="Fields C.J."/>
        </authorList>
    </citation>
    <scope>NUCLEOTIDE SEQUENCE</scope>
    <source>
        <strain evidence="3">Niue_2</strain>
        <tissue evidence="3">Leaf</tissue>
    </source>
</reference>
<keyword evidence="1" id="KW-0812">Transmembrane</keyword>
<feature type="chain" id="PRO_5032659630" evidence="2">
    <location>
        <begin position="25"/>
        <end position="288"/>
    </location>
</feature>
<keyword evidence="1" id="KW-0472">Membrane</keyword>
<feature type="signal peptide" evidence="2">
    <location>
        <begin position="1"/>
        <end position="24"/>
    </location>
</feature>
<dbReference type="AlphaFoldDB" id="A0A843WIL8"/>
<organism evidence="3 4">
    <name type="scientific">Colocasia esculenta</name>
    <name type="common">Wild taro</name>
    <name type="synonym">Arum esculentum</name>
    <dbReference type="NCBI Taxonomy" id="4460"/>
    <lineage>
        <taxon>Eukaryota</taxon>
        <taxon>Viridiplantae</taxon>
        <taxon>Streptophyta</taxon>
        <taxon>Embryophyta</taxon>
        <taxon>Tracheophyta</taxon>
        <taxon>Spermatophyta</taxon>
        <taxon>Magnoliopsida</taxon>
        <taxon>Liliopsida</taxon>
        <taxon>Araceae</taxon>
        <taxon>Aroideae</taxon>
        <taxon>Colocasieae</taxon>
        <taxon>Colocasia</taxon>
    </lineage>
</organism>
<evidence type="ECO:0000256" key="2">
    <source>
        <dbReference type="SAM" id="SignalP"/>
    </source>
</evidence>
<accession>A0A843WIL8</accession>
<proteinExistence type="predicted"/>
<dbReference type="Proteomes" id="UP000652761">
    <property type="component" value="Unassembled WGS sequence"/>
</dbReference>
<feature type="transmembrane region" description="Helical" evidence="1">
    <location>
        <begin position="150"/>
        <end position="171"/>
    </location>
</feature>
<keyword evidence="1" id="KW-1133">Transmembrane helix</keyword>
<dbReference type="EMBL" id="NMUH01003898">
    <property type="protein sequence ID" value="MQM07556.1"/>
    <property type="molecule type" value="Genomic_DNA"/>
</dbReference>
<feature type="non-terminal residue" evidence="3">
    <location>
        <position position="1"/>
    </location>
</feature>
<gene>
    <name evidence="3" type="ORF">Taro_040393</name>
</gene>
<sequence length="288" mass="31210">RLLFNKILVGAVGGLLLLQCRVCGECGLWLARAGVVVDDEVAGRGLPYVEDSCRQVRCGALGRHRLHFRFPELFLACSGGRFSQNFFVLISVLLPSRLRVSPKIVPYSLLVANGALIGRSGGGFSQDCLALLLLAVVFSLKVFGNVVCAMAMRLAVLLVEVLVLCFGPLFCMRKRLVVSSSSAFCGCSGWWCSTVALWHCGASVWPSLPVVVLRASMFVVLFEASGLPCAFSSWWVPVYEVLGVLSCSASGMRMVACSLWPYHTTSGLLTRLVSTARSFDDFNHVVFG</sequence>
<evidence type="ECO:0000313" key="3">
    <source>
        <dbReference type="EMBL" id="MQM07556.1"/>
    </source>
</evidence>
<keyword evidence="4" id="KW-1185">Reference proteome</keyword>
<comment type="caution">
    <text evidence="3">The sequence shown here is derived from an EMBL/GenBank/DDBJ whole genome shotgun (WGS) entry which is preliminary data.</text>
</comment>
<keyword evidence="2" id="KW-0732">Signal</keyword>